<feature type="chain" id="PRO_5031526794" evidence="2">
    <location>
        <begin position="29"/>
        <end position="197"/>
    </location>
</feature>
<dbReference type="EMBL" id="HBKQ01023772">
    <property type="protein sequence ID" value="CAE2241679.1"/>
    <property type="molecule type" value="Transcribed_RNA"/>
</dbReference>
<feature type="signal peptide" evidence="2">
    <location>
        <begin position="1"/>
        <end position="28"/>
    </location>
</feature>
<feature type="region of interest" description="Disordered" evidence="1">
    <location>
        <begin position="99"/>
        <end position="125"/>
    </location>
</feature>
<reference evidence="3" key="1">
    <citation type="submission" date="2021-01" db="EMBL/GenBank/DDBJ databases">
        <authorList>
            <person name="Corre E."/>
            <person name="Pelletier E."/>
            <person name="Niang G."/>
            <person name="Scheremetjew M."/>
            <person name="Finn R."/>
            <person name="Kale V."/>
            <person name="Holt S."/>
            <person name="Cochrane G."/>
            <person name="Meng A."/>
            <person name="Brown T."/>
            <person name="Cohen L."/>
        </authorList>
    </citation>
    <scope>NUCLEOTIDE SEQUENCE</scope>
    <source>
        <strain evidence="3">Isolate 1302-5</strain>
    </source>
</reference>
<organism evidence="3">
    <name type="scientific">Odontella aurita</name>
    <dbReference type="NCBI Taxonomy" id="265563"/>
    <lineage>
        <taxon>Eukaryota</taxon>
        <taxon>Sar</taxon>
        <taxon>Stramenopiles</taxon>
        <taxon>Ochrophyta</taxon>
        <taxon>Bacillariophyta</taxon>
        <taxon>Mediophyceae</taxon>
        <taxon>Biddulphiophycidae</taxon>
        <taxon>Eupodiscales</taxon>
        <taxon>Odontellaceae</taxon>
        <taxon>Odontella</taxon>
    </lineage>
</organism>
<name>A0A7S4IWG1_9STRA</name>
<dbReference type="AlphaFoldDB" id="A0A7S4IWG1"/>
<protein>
    <submittedName>
        <fullName evidence="3">Uncharacterized protein</fullName>
    </submittedName>
</protein>
<sequence>MNGSSSPLFSFSLRHTPFFIFFVSLVKADLSNSNSMPSTSIIAAGATDHVHEQLIRMDVSILPSSYRPHLLPGIHRQTLLPGFSCLGVIREIAEHYHQRNPNRNLTRRQGRATRRPNRGLSDFKSDIPTAEAKDNRSLKALIAAIWEEEKTAALPSVVRDGRSPFTKRTWQMTTFPPPKEGHLLWQQSSFSSTALSR</sequence>
<evidence type="ECO:0000256" key="2">
    <source>
        <dbReference type="SAM" id="SignalP"/>
    </source>
</evidence>
<evidence type="ECO:0000313" key="3">
    <source>
        <dbReference type="EMBL" id="CAE2241679.1"/>
    </source>
</evidence>
<gene>
    <name evidence="3" type="ORF">OAUR00152_LOCUS16163</name>
</gene>
<feature type="compositionally biased region" description="Basic residues" evidence="1">
    <location>
        <begin position="105"/>
        <end position="117"/>
    </location>
</feature>
<evidence type="ECO:0000256" key="1">
    <source>
        <dbReference type="SAM" id="MobiDB-lite"/>
    </source>
</evidence>
<keyword evidence="2" id="KW-0732">Signal</keyword>
<proteinExistence type="predicted"/>
<accession>A0A7S4IWG1</accession>